<sequence>MPAISYTLKALQLDMAAKVQRTTSLLQNTLAFVLETLHSIFAHWRAYIRPDALFFEINYA</sequence>
<gene>
    <name evidence="1" type="ORF">FIBSPDRAFT_967538</name>
</gene>
<proteinExistence type="predicted"/>
<name>A0A167VLA5_9AGAM</name>
<keyword evidence="2" id="KW-1185">Reference proteome</keyword>
<dbReference type="Proteomes" id="UP000076532">
    <property type="component" value="Unassembled WGS sequence"/>
</dbReference>
<organism evidence="1 2">
    <name type="scientific">Athelia psychrophila</name>
    <dbReference type="NCBI Taxonomy" id="1759441"/>
    <lineage>
        <taxon>Eukaryota</taxon>
        <taxon>Fungi</taxon>
        <taxon>Dikarya</taxon>
        <taxon>Basidiomycota</taxon>
        <taxon>Agaricomycotina</taxon>
        <taxon>Agaricomycetes</taxon>
        <taxon>Agaricomycetidae</taxon>
        <taxon>Atheliales</taxon>
        <taxon>Atheliaceae</taxon>
        <taxon>Athelia</taxon>
    </lineage>
</organism>
<protein>
    <submittedName>
        <fullName evidence="1">Uncharacterized protein</fullName>
    </submittedName>
</protein>
<evidence type="ECO:0000313" key="1">
    <source>
        <dbReference type="EMBL" id="KZP05137.1"/>
    </source>
</evidence>
<accession>A0A167VLA5</accession>
<evidence type="ECO:0000313" key="2">
    <source>
        <dbReference type="Proteomes" id="UP000076532"/>
    </source>
</evidence>
<reference evidence="1 2" key="1">
    <citation type="journal article" date="2016" name="Mol. Biol. Evol.">
        <title>Comparative Genomics of Early-Diverging Mushroom-Forming Fungi Provides Insights into the Origins of Lignocellulose Decay Capabilities.</title>
        <authorList>
            <person name="Nagy L.G."/>
            <person name="Riley R."/>
            <person name="Tritt A."/>
            <person name="Adam C."/>
            <person name="Daum C."/>
            <person name="Floudas D."/>
            <person name="Sun H."/>
            <person name="Yadav J.S."/>
            <person name="Pangilinan J."/>
            <person name="Larsson K.H."/>
            <person name="Matsuura K."/>
            <person name="Barry K."/>
            <person name="Labutti K."/>
            <person name="Kuo R."/>
            <person name="Ohm R.A."/>
            <person name="Bhattacharya S.S."/>
            <person name="Shirouzu T."/>
            <person name="Yoshinaga Y."/>
            <person name="Martin F.M."/>
            <person name="Grigoriev I.V."/>
            <person name="Hibbett D.S."/>
        </authorList>
    </citation>
    <scope>NUCLEOTIDE SEQUENCE [LARGE SCALE GENOMIC DNA]</scope>
    <source>
        <strain evidence="1 2">CBS 109695</strain>
    </source>
</reference>
<dbReference type="AlphaFoldDB" id="A0A167VLA5"/>
<dbReference type="EMBL" id="KV417859">
    <property type="protein sequence ID" value="KZP05137.1"/>
    <property type="molecule type" value="Genomic_DNA"/>
</dbReference>